<protein>
    <recommendedName>
        <fullName evidence="2">Ricin B lectin domain-containing protein</fullName>
    </recommendedName>
</protein>
<dbReference type="AlphaFoldDB" id="D6WRB2"/>
<dbReference type="eggNOG" id="ENOG502RWHS">
    <property type="taxonomic scope" value="Eukaryota"/>
</dbReference>
<dbReference type="PhylomeDB" id="D6WRB2"/>
<dbReference type="InParanoid" id="D6WRB2"/>
<feature type="compositionally biased region" description="Pro residues" evidence="1">
    <location>
        <begin position="1"/>
        <end position="35"/>
    </location>
</feature>
<evidence type="ECO:0000313" key="4">
    <source>
        <dbReference type="Proteomes" id="UP000007266"/>
    </source>
</evidence>
<dbReference type="EMBL" id="KQ971354">
    <property type="protein sequence ID" value="EFA05981.1"/>
    <property type="molecule type" value="Genomic_DNA"/>
</dbReference>
<dbReference type="KEGG" id="tca:664464"/>
<name>D6WRB2_TRICA</name>
<dbReference type="Proteomes" id="UP000007266">
    <property type="component" value="Linkage group 7"/>
</dbReference>
<keyword evidence="4" id="KW-1185">Reference proteome</keyword>
<dbReference type="InterPro" id="IPR000772">
    <property type="entry name" value="Ricin_B_lectin"/>
</dbReference>
<dbReference type="SMART" id="SM00458">
    <property type="entry name" value="RICIN"/>
    <property type="match status" value="1"/>
</dbReference>
<dbReference type="Gene3D" id="2.80.10.50">
    <property type="match status" value="2"/>
</dbReference>
<dbReference type="OrthoDB" id="26589at2759"/>
<accession>D6WRB2</accession>
<reference evidence="3 4" key="1">
    <citation type="journal article" date="2008" name="Nature">
        <title>The genome of the model beetle and pest Tribolium castaneum.</title>
        <authorList>
            <consortium name="Tribolium Genome Sequencing Consortium"/>
            <person name="Richards S."/>
            <person name="Gibbs R.A."/>
            <person name="Weinstock G.M."/>
            <person name="Brown S.J."/>
            <person name="Denell R."/>
            <person name="Beeman R.W."/>
            <person name="Gibbs R."/>
            <person name="Beeman R.W."/>
            <person name="Brown S.J."/>
            <person name="Bucher G."/>
            <person name="Friedrich M."/>
            <person name="Grimmelikhuijzen C.J."/>
            <person name="Klingler M."/>
            <person name="Lorenzen M."/>
            <person name="Richards S."/>
            <person name="Roth S."/>
            <person name="Schroder R."/>
            <person name="Tautz D."/>
            <person name="Zdobnov E.M."/>
            <person name="Muzny D."/>
            <person name="Gibbs R.A."/>
            <person name="Weinstock G.M."/>
            <person name="Attaway T."/>
            <person name="Bell S."/>
            <person name="Buhay C.J."/>
            <person name="Chandrabose M.N."/>
            <person name="Chavez D."/>
            <person name="Clerk-Blankenburg K.P."/>
            <person name="Cree A."/>
            <person name="Dao M."/>
            <person name="Davis C."/>
            <person name="Chacko J."/>
            <person name="Dinh H."/>
            <person name="Dugan-Rocha S."/>
            <person name="Fowler G."/>
            <person name="Garner T.T."/>
            <person name="Garnes J."/>
            <person name="Gnirke A."/>
            <person name="Hawes A."/>
            <person name="Hernandez J."/>
            <person name="Hines S."/>
            <person name="Holder M."/>
            <person name="Hume J."/>
            <person name="Jhangiani S.N."/>
            <person name="Joshi V."/>
            <person name="Khan Z.M."/>
            <person name="Jackson L."/>
            <person name="Kovar C."/>
            <person name="Kowis A."/>
            <person name="Lee S."/>
            <person name="Lewis L.R."/>
            <person name="Margolis J."/>
            <person name="Morgan M."/>
            <person name="Nazareth L.V."/>
            <person name="Nguyen N."/>
            <person name="Okwuonu G."/>
            <person name="Parker D."/>
            <person name="Richards S."/>
            <person name="Ruiz S.J."/>
            <person name="Santibanez J."/>
            <person name="Savard J."/>
            <person name="Scherer S.E."/>
            <person name="Schneider B."/>
            <person name="Sodergren E."/>
            <person name="Tautz D."/>
            <person name="Vattahil S."/>
            <person name="Villasana D."/>
            <person name="White C.S."/>
            <person name="Wright R."/>
            <person name="Park Y."/>
            <person name="Beeman R.W."/>
            <person name="Lord J."/>
            <person name="Oppert B."/>
            <person name="Lorenzen M."/>
            <person name="Brown S."/>
            <person name="Wang L."/>
            <person name="Savard J."/>
            <person name="Tautz D."/>
            <person name="Richards S."/>
            <person name="Weinstock G."/>
            <person name="Gibbs R.A."/>
            <person name="Liu Y."/>
            <person name="Worley K."/>
            <person name="Weinstock G."/>
            <person name="Elsik C.G."/>
            <person name="Reese J.T."/>
            <person name="Elhaik E."/>
            <person name="Landan G."/>
            <person name="Graur D."/>
            <person name="Arensburger P."/>
            <person name="Atkinson P."/>
            <person name="Beeman R.W."/>
            <person name="Beidler J."/>
            <person name="Brown S.J."/>
            <person name="Demuth J.P."/>
            <person name="Drury D.W."/>
            <person name="Du Y.Z."/>
            <person name="Fujiwara H."/>
            <person name="Lorenzen M."/>
            <person name="Maselli V."/>
            <person name="Osanai M."/>
            <person name="Park Y."/>
            <person name="Robertson H.M."/>
            <person name="Tu Z."/>
            <person name="Wang J.J."/>
            <person name="Wang S."/>
            <person name="Richards S."/>
            <person name="Song H."/>
            <person name="Zhang L."/>
            <person name="Sodergren E."/>
            <person name="Werner D."/>
            <person name="Stanke M."/>
            <person name="Morgenstern B."/>
            <person name="Solovyev V."/>
            <person name="Kosarev P."/>
            <person name="Brown G."/>
            <person name="Chen H.C."/>
            <person name="Ermolaeva O."/>
            <person name="Hlavina W."/>
            <person name="Kapustin Y."/>
            <person name="Kiryutin B."/>
            <person name="Kitts P."/>
            <person name="Maglott D."/>
            <person name="Pruitt K."/>
            <person name="Sapojnikov V."/>
            <person name="Souvorov A."/>
            <person name="Mackey A.J."/>
            <person name="Waterhouse R.M."/>
            <person name="Wyder S."/>
            <person name="Zdobnov E.M."/>
            <person name="Zdobnov E.M."/>
            <person name="Wyder S."/>
            <person name="Kriventseva E.V."/>
            <person name="Kadowaki T."/>
            <person name="Bork P."/>
            <person name="Aranda M."/>
            <person name="Bao R."/>
            <person name="Beermann A."/>
            <person name="Berns N."/>
            <person name="Bolognesi R."/>
            <person name="Bonneton F."/>
            <person name="Bopp D."/>
            <person name="Brown S.J."/>
            <person name="Bucher G."/>
            <person name="Butts T."/>
            <person name="Chaumot A."/>
            <person name="Denell R.E."/>
            <person name="Ferrier D.E."/>
            <person name="Friedrich M."/>
            <person name="Gordon C.M."/>
            <person name="Jindra M."/>
            <person name="Klingler M."/>
            <person name="Lan Q."/>
            <person name="Lattorff H.M."/>
            <person name="Laudet V."/>
            <person name="von Levetsow C."/>
            <person name="Liu Z."/>
            <person name="Lutz R."/>
            <person name="Lynch J.A."/>
            <person name="da Fonseca R.N."/>
            <person name="Posnien N."/>
            <person name="Reuter R."/>
            <person name="Roth S."/>
            <person name="Savard J."/>
            <person name="Schinko J.B."/>
            <person name="Schmitt C."/>
            <person name="Schoppmeier M."/>
            <person name="Schroder R."/>
            <person name="Shippy T.D."/>
            <person name="Simonnet F."/>
            <person name="Marques-Souza H."/>
            <person name="Tautz D."/>
            <person name="Tomoyasu Y."/>
            <person name="Trauner J."/>
            <person name="Van der Zee M."/>
            <person name="Vervoort M."/>
            <person name="Wittkopp N."/>
            <person name="Wimmer E.A."/>
            <person name="Yang X."/>
            <person name="Jones A.K."/>
            <person name="Sattelle D.B."/>
            <person name="Ebert P.R."/>
            <person name="Nelson D."/>
            <person name="Scott J.G."/>
            <person name="Beeman R.W."/>
            <person name="Muthukrishnan S."/>
            <person name="Kramer K.J."/>
            <person name="Arakane Y."/>
            <person name="Beeman R.W."/>
            <person name="Zhu Q."/>
            <person name="Hogenkamp D."/>
            <person name="Dixit R."/>
            <person name="Oppert B."/>
            <person name="Jiang H."/>
            <person name="Zou Z."/>
            <person name="Marshall J."/>
            <person name="Elpidina E."/>
            <person name="Vinokurov K."/>
            <person name="Oppert C."/>
            <person name="Zou Z."/>
            <person name="Evans J."/>
            <person name="Lu Z."/>
            <person name="Zhao P."/>
            <person name="Sumathipala N."/>
            <person name="Altincicek B."/>
            <person name="Vilcinskas A."/>
            <person name="Williams M."/>
            <person name="Hultmark D."/>
            <person name="Hetru C."/>
            <person name="Jiang H."/>
            <person name="Grimmelikhuijzen C.J."/>
            <person name="Hauser F."/>
            <person name="Cazzamali G."/>
            <person name="Williamson M."/>
            <person name="Park Y."/>
            <person name="Li B."/>
            <person name="Tanaka Y."/>
            <person name="Predel R."/>
            <person name="Neupert S."/>
            <person name="Schachtner J."/>
            <person name="Verleyen P."/>
            <person name="Raible F."/>
            <person name="Bork P."/>
            <person name="Friedrich M."/>
            <person name="Walden K.K."/>
            <person name="Robertson H.M."/>
            <person name="Angeli S."/>
            <person name="Foret S."/>
            <person name="Bucher G."/>
            <person name="Schuetz S."/>
            <person name="Maleszka R."/>
            <person name="Wimmer E.A."/>
            <person name="Beeman R.W."/>
            <person name="Lorenzen M."/>
            <person name="Tomoyasu Y."/>
            <person name="Miller S.C."/>
            <person name="Grossmann D."/>
            <person name="Bucher G."/>
        </authorList>
    </citation>
    <scope>NUCLEOTIDE SEQUENCE [LARGE SCALE GENOMIC DNA]</scope>
    <source>
        <strain evidence="3 4">Georgia GA2</strain>
    </source>
</reference>
<sequence>MSYGFQPPPPYQPGAPPYQPGAPPQPGFPGAPPPYQGGQCAVIRNTPSGLCLDATEYEVKLQHYTGSPAQQWILEPVGGGDRYVLRNKGNGAVLDIEGGPDCGANLITYESHGGLNQQWFVNPDHTITSAAANLAVDVCDGNCFPGNILIAYDRHGGPNQQFHLEYH</sequence>
<feature type="domain" description="Ricin B lectin" evidence="2">
    <location>
        <begin position="37"/>
        <end position="165"/>
    </location>
</feature>
<feature type="region of interest" description="Disordered" evidence="1">
    <location>
        <begin position="1"/>
        <end position="38"/>
    </location>
</feature>
<evidence type="ECO:0000259" key="2">
    <source>
        <dbReference type="SMART" id="SM00458"/>
    </source>
</evidence>
<gene>
    <name evidence="3" type="primary">AUGUSTUS-3.0.2_08807</name>
    <name evidence="3" type="ORF">TcasGA2_TC008807</name>
</gene>
<dbReference type="HOGENOM" id="CLU_126394_0_0_1"/>
<organism evidence="3 4">
    <name type="scientific">Tribolium castaneum</name>
    <name type="common">Red flour beetle</name>
    <dbReference type="NCBI Taxonomy" id="7070"/>
    <lineage>
        <taxon>Eukaryota</taxon>
        <taxon>Metazoa</taxon>
        <taxon>Ecdysozoa</taxon>
        <taxon>Arthropoda</taxon>
        <taxon>Hexapoda</taxon>
        <taxon>Insecta</taxon>
        <taxon>Pterygota</taxon>
        <taxon>Neoptera</taxon>
        <taxon>Endopterygota</taxon>
        <taxon>Coleoptera</taxon>
        <taxon>Polyphaga</taxon>
        <taxon>Cucujiformia</taxon>
        <taxon>Tenebrionidae</taxon>
        <taxon>Tenebrionidae incertae sedis</taxon>
        <taxon>Tribolium</taxon>
    </lineage>
</organism>
<reference evidence="3 4" key="2">
    <citation type="journal article" date="2010" name="Nucleic Acids Res.">
        <title>BeetleBase in 2010: revisions to provide comprehensive genomic information for Tribolium castaneum.</title>
        <authorList>
            <person name="Kim H.S."/>
            <person name="Murphy T."/>
            <person name="Xia J."/>
            <person name="Caragea D."/>
            <person name="Park Y."/>
            <person name="Beeman R.W."/>
            <person name="Lorenzen M.D."/>
            <person name="Butcher S."/>
            <person name="Manak J.R."/>
            <person name="Brown S.J."/>
        </authorList>
    </citation>
    <scope>GENOME REANNOTATION</scope>
    <source>
        <strain evidence="3 4">Georgia GA2</strain>
    </source>
</reference>
<proteinExistence type="predicted"/>
<dbReference type="Pfam" id="PF14200">
    <property type="entry name" value="RicinB_lectin_2"/>
    <property type="match status" value="1"/>
</dbReference>
<evidence type="ECO:0000313" key="3">
    <source>
        <dbReference type="EMBL" id="EFA05981.1"/>
    </source>
</evidence>
<dbReference type="InterPro" id="IPR035992">
    <property type="entry name" value="Ricin_B-like_lectins"/>
</dbReference>
<dbReference type="SUPFAM" id="SSF50370">
    <property type="entry name" value="Ricin B-like lectins"/>
    <property type="match status" value="1"/>
</dbReference>
<evidence type="ECO:0000256" key="1">
    <source>
        <dbReference type="SAM" id="MobiDB-lite"/>
    </source>
</evidence>
<dbReference type="CDD" id="cd00161">
    <property type="entry name" value="beta-trefoil_Ricin-like"/>
    <property type="match status" value="1"/>
</dbReference>
<dbReference type="PROSITE" id="PS50231">
    <property type="entry name" value="RICIN_B_LECTIN"/>
    <property type="match status" value="1"/>
</dbReference>